<dbReference type="InterPro" id="IPR011059">
    <property type="entry name" value="Metal-dep_hydrolase_composite"/>
</dbReference>
<evidence type="ECO:0000313" key="6">
    <source>
        <dbReference type="EMBL" id="MDW5593711.1"/>
    </source>
</evidence>
<sequence length="435" mass="44809">MSARAERALDARDASPPAATLHSAPWVVPIATPPLRDGAVLVGDNGLIAAVGSRARLRAAHPEVPEQRWEGTLLPGLVNAHTHLQYSDLDALGAVSYDGFEAWCAAFDARYPQVSGAAAWGDAARRGLELSLRAGVTCFGDVVTDDAAREVLAAAGVAGVAFLETLGDDEAGWAAGGRDRFLARVEGAARHLGISPHAPYSVDTAVIADLGRIARARGLRLHAHLAESRLEHELVLAGSGRLAALVRDWGWSLALLERGGAGVSPARYLDDTLALGPDCHVAHGVALDAADRALLRERGTAVALCLRSNLTIGVEPPPLAAYLAERSPLCVGTDSLASAPSLDLLGELPPLRGLAREQGYGGDDLDARLLHAATAGGAAALGLAGTVGALVPGARADLAILDVTPERGEAVERAVVARGAGACVATLVRGVVRPR</sequence>
<keyword evidence="1" id="KW-0479">Metal-binding</keyword>
<keyword evidence="7" id="KW-1185">Reference proteome</keyword>
<dbReference type="Gene3D" id="3.20.20.140">
    <property type="entry name" value="Metal-dependent hydrolases"/>
    <property type="match status" value="1"/>
</dbReference>
<dbReference type="PANTHER" id="PTHR43794">
    <property type="entry name" value="AMINOHYDROLASE SSNA-RELATED"/>
    <property type="match status" value="1"/>
</dbReference>
<dbReference type="InterPro" id="IPR032466">
    <property type="entry name" value="Metal_Hydrolase"/>
</dbReference>
<comment type="caution">
    <text evidence="6">The sequence shown here is derived from an EMBL/GenBank/DDBJ whole genome shotgun (WGS) entry which is preliminary data.</text>
</comment>
<name>A0ABU4HK86_9ACTN</name>
<gene>
    <name evidence="6" type="ORF">R7226_05160</name>
</gene>
<evidence type="ECO:0000259" key="4">
    <source>
        <dbReference type="Pfam" id="PF01979"/>
    </source>
</evidence>
<dbReference type="SUPFAM" id="SSF51556">
    <property type="entry name" value="Metallo-dependent hydrolases"/>
    <property type="match status" value="1"/>
</dbReference>
<reference evidence="6 7" key="2">
    <citation type="submission" date="2023-10" db="EMBL/GenBank/DDBJ databases">
        <authorList>
            <person name="Han X.F."/>
        </authorList>
    </citation>
    <scope>NUCLEOTIDE SEQUENCE [LARGE SCALE GENOMIC DNA]</scope>
    <source>
        <strain evidence="6 7">KCTC 39840</strain>
    </source>
</reference>
<dbReference type="Pfam" id="PF22039">
    <property type="entry name" value="HUTI_composite_bact"/>
    <property type="match status" value="1"/>
</dbReference>
<dbReference type="Pfam" id="PF01979">
    <property type="entry name" value="Amidohydro_1"/>
    <property type="match status" value="1"/>
</dbReference>
<accession>A0ABU4HK86</accession>
<organism evidence="6 7">
    <name type="scientific">Conexibacter stalactiti</name>
    <dbReference type="NCBI Taxonomy" id="1940611"/>
    <lineage>
        <taxon>Bacteria</taxon>
        <taxon>Bacillati</taxon>
        <taxon>Actinomycetota</taxon>
        <taxon>Thermoleophilia</taxon>
        <taxon>Solirubrobacterales</taxon>
        <taxon>Conexibacteraceae</taxon>
        <taxon>Conexibacter</taxon>
    </lineage>
</organism>
<evidence type="ECO:0000313" key="7">
    <source>
        <dbReference type="Proteomes" id="UP001284601"/>
    </source>
</evidence>
<dbReference type="InterPro" id="IPR054418">
    <property type="entry name" value="MQNX/HUTI_composite_N"/>
</dbReference>
<dbReference type="RefSeq" id="WP_318595970.1">
    <property type="nucleotide sequence ID" value="NZ_JAWSTH010000008.1"/>
</dbReference>
<evidence type="ECO:0000256" key="1">
    <source>
        <dbReference type="ARBA" id="ARBA00022723"/>
    </source>
</evidence>
<reference evidence="7" key="1">
    <citation type="submission" date="2023-07" db="EMBL/GenBank/DDBJ databases">
        <title>Conexibacter stalactiti sp. nov., isolated from stalactites in a lava cave and emended description of the genus Conexibacter.</title>
        <authorList>
            <person name="Lee S.D."/>
        </authorList>
    </citation>
    <scope>NUCLEOTIDE SEQUENCE [LARGE SCALE GENOMIC DNA]</scope>
    <source>
        <strain evidence="7">KCTC 39840</strain>
    </source>
</reference>
<dbReference type="InterPro" id="IPR006680">
    <property type="entry name" value="Amidohydro-rel"/>
</dbReference>
<protein>
    <submittedName>
        <fullName evidence="6">Amidohydrolase family protein</fullName>
    </submittedName>
</protein>
<dbReference type="InterPro" id="IPR050287">
    <property type="entry name" value="MTA/SAH_deaminase"/>
</dbReference>
<evidence type="ECO:0000259" key="5">
    <source>
        <dbReference type="Pfam" id="PF22039"/>
    </source>
</evidence>
<keyword evidence="3" id="KW-0862">Zinc</keyword>
<dbReference type="SUPFAM" id="SSF51338">
    <property type="entry name" value="Composite domain of metallo-dependent hydrolases"/>
    <property type="match status" value="1"/>
</dbReference>
<feature type="domain" description="Aminodeoxyfutalosine deaminase/Imidazolonepropionase-like composite" evidence="5">
    <location>
        <begin position="44"/>
        <end position="63"/>
    </location>
</feature>
<dbReference type="EMBL" id="JAWSTH010000008">
    <property type="protein sequence ID" value="MDW5593711.1"/>
    <property type="molecule type" value="Genomic_DNA"/>
</dbReference>
<dbReference type="PANTHER" id="PTHR43794:SF11">
    <property type="entry name" value="AMIDOHYDROLASE-RELATED DOMAIN-CONTAINING PROTEIN"/>
    <property type="match status" value="1"/>
</dbReference>
<dbReference type="Proteomes" id="UP001284601">
    <property type="component" value="Unassembled WGS sequence"/>
</dbReference>
<proteinExistence type="predicted"/>
<evidence type="ECO:0000256" key="2">
    <source>
        <dbReference type="ARBA" id="ARBA00022801"/>
    </source>
</evidence>
<keyword evidence="2" id="KW-0378">Hydrolase</keyword>
<evidence type="ECO:0000256" key="3">
    <source>
        <dbReference type="ARBA" id="ARBA00022833"/>
    </source>
</evidence>
<feature type="domain" description="Amidohydrolase-related" evidence="4">
    <location>
        <begin position="72"/>
        <end position="417"/>
    </location>
</feature>